<accession>A0ACB8XBB5</accession>
<evidence type="ECO:0000313" key="1">
    <source>
        <dbReference type="EMBL" id="KAI3376178.1"/>
    </source>
</evidence>
<evidence type="ECO:0000313" key="2">
    <source>
        <dbReference type="Proteomes" id="UP000831701"/>
    </source>
</evidence>
<reference evidence="1" key="1">
    <citation type="submission" date="2022-04" db="EMBL/GenBank/DDBJ databases">
        <title>Jade perch genome.</title>
        <authorList>
            <person name="Chao B."/>
        </authorList>
    </citation>
    <scope>NUCLEOTIDE SEQUENCE</scope>
    <source>
        <strain evidence="1">CB-2022</strain>
    </source>
</reference>
<sequence>KNCQSMGGNLASVQNVQEYHEIQRLIMTISFEYKEAWIGGSDAQEEGVWLWSDGSPFSYMNWCPGQPDNGLNQQHCTQINFGGKSNWRYSLQVCFFLLKNLNHVHLLSHEDVDCVCARLCHDGSDCCYWRVPGCGVMANPFRFTYWSARQPDNLGNADCLVMNYGAMRMLTVSVLVCAMMALTAATGERVPGCGVMANPFRFTYWSARQPDNLGNADCLVMNYGAMRMLTVSVLVCAVMALTAATVTWLGGTDASREGTWFWSNGEPFRFNYWDQGQPDNVANADCLVMNFGENFFSKLVSRVTFKKIVERSTSCPGGWTGYNGRCFLYVPTLMTWADAEKNCQYHGGNLASVHSFNEHQMIQSMIQRITHSYPLTWLGGSDAEQRYSLQVCFFLLKNLNHLHLLSHEDVDCVCARLCRDGSDLLLLVSVDVRETVRNRGGNLASVHGLDEYQFIQNMIRRITHSFPVTWLGGTDASREGTWLWSDGEPFGFNYWSPGQPDNVGNADCLVMNYGAMRMLTVSVLICAVMALTAAAAVPEAEPVNITGPSIEGEHYGFGSFLSVPCAEESQIAEKLTLCHDEWTYINGRCFLYIPTSRTWADAEKNCHYYGGNLASVHSFNDHTMIQNMILKGQPNNNKYPDTWLGGSDAQQEGTWLWSDGKPFRFNYWSSGQPNNLGNADCLVMNYGGKFICSLRNVFHRQGLRNCQNRGGNLASVHSLNEYQFIQNMIRRITHSFPVTWLGGTDASREGTWLWSDGEPFRFTYWSARQPDNLGNADCLVMNYGVLAIIYELALFFLLLCTSVDLQWCLLCFPSSLNCFAEESQIAEKSYLCPGGWTEYNGRCFLYVHTSMTWANAERNCQKRGGNLASVHSFIEHHVIQGVILGSTHLYPLTWLGGFDATQEGTWFWSDGKPFTFNYWDQGQPDNHANAHCLVMNFGAMRMLTVSVLVCACDGSDCCYWRVPGCGVMANLLGFNYWSPGQPDNVGNADCLVMNYGVKSRIVRRSTCAGCWSEFNDRCFQYIPRLMTWAKAEKNCQSMGGNLASVQNIQEYHEIQRLILTISYEYKDAWIGGSDAQEIPREAGDIESEWTMFSASIVDAAVRSCGRKVSGACRRRQPPNPVVDTGKVFLTGLLLFIEEFKPICIFSAMRMLTVSVLVCAVMALTAATAVPEAEPVNITGPSIEEESQIVERSASCPGGWTRYSRRCFLYVSTSRTWADAKNNPASMDPADPGAITKALSAQGIIVGKHDMTRKFRRWWTPFATYLTAWPGCRLNLVYSLLAQQAQKELHQALALPWLPDQLFQPHVSLLFLPLESYAGDLGSCSRFLFQCSIVFVQQPSSYSSDNAKIGYVVNLLRGKASDWATALWQANSPVLQSFDSFIAEMKKVFDHPVQGQEAVKRLLDLRQRLIYHDLAPVFSKAKATSLPPHRPYDCPIDLLPDPPHLHSALDSFFVEKKDKTLRPCIDFRGLNDITIKNKYPLPLIDPAFEPFHQATIFSKLDLRNAYHLLRIREPTCAPQSASIPRQARWALFLSRFEFTLTYRPGSHNTKPDALSRQFSLDTSPSEPASILPPSCIVGAASWDIETRVQEALKDHPAPNNCPKDRLFVPSNLRSLVLQWIHTSKFSCHPGIRRTLFLLQQRFWWPRMAQDTQEYINACSVCARGKSSHRAPAGFLKPLPIPHRPWSHIAVDFVSGLPPSQGNTVILTVVDRFSKSVHFIPLPKLPSALETASLLTDHVFRLHGLPTDIVSDRGPQFTSQVWTAFCKALGATPSLSSGYHPQSNGQTERANQSLEPTALRCVAARNPASWSTQLAWVEYAHNSLSNSSTGMSPFMAANGFQPPLFPSQEEDTAVPLSLRPSPPPQMPRSLAHAVRAALVRSSTSQPEARPIKLRLPSAGLSTGSKVWLSSRDLPLQVPSRKLAPRYIGPYVVEKIINPSSVRLKLPPSLRIHPTFHVSPPQAIHS</sequence>
<organism evidence="1 2">
    <name type="scientific">Scortum barcoo</name>
    <name type="common">barcoo grunter</name>
    <dbReference type="NCBI Taxonomy" id="214431"/>
    <lineage>
        <taxon>Eukaryota</taxon>
        <taxon>Metazoa</taxon>
        <taxon>Chordata</taxon>
        <taxon>Craniata</taxon>
        <taxon>Vertebrata</taxon>
        <taxon>Euteleostomi</taxon>
        <taxon>Actinopterygii</taxon>
        <taxon>Neopterygii</taxon>
        <taxon>Teleostei</taxon>
        <taxon>Neoteleostei</taxon>
        <taxon>Acanthomorphata</taxon>
        <taxon>Eupercaria</taxon>
        <taxon>Centrarchiformes</taxon>
        <taxon>Terapontoidei</taxon>
        <taxon>Terapontidae</taxon>
        <taxon>Scortum</taxon>
    </lineage>
</organism>
<comment type="caution">
    <text evidence="1">The sequence shown here is derived from an EMBL/GenBank/DDBJ whole genome shotgun (WGS) entry which is preliminary data.</text>
</comment>
<keyword evidence="2" id="KW-1185">Reference proteome</keyword>
<name>A0ACB8XBB5_9TELE</name>
<protein>
    <submittedName>
        <fullName evidence="1">Uncharacterized protein</fullName>
    </submittedName>
</protein>
<proteinExistence type="predicted"/>
<gene>
    <name evidence="1" type="ORF">L3Q82_016702</name>
</gene>
<feature type="non-terminal residue" evidence="1">
    <location>
        <position position="1"/>
    </location>
</feature>
<dbReference type="Proteomes" id="UP000831701">
    <property type="component" value="Chromosome 2"/>
</dbReference>
<dbReference type="EMBL" id="CM041532">
    <property type="protein sequence ID" value="KAI3376178.1"/>
    <property type="molecule type" value="Genomic_DNA"/>
</dbReference>